<organism evidence="1 2">
    <name type="scientific">Cannabis sativa</name>
    <name type="common">Hemp</name>
    <name type="synonym">Marijuana</name>
    <dbReference type="NCBI Taxonomy" id="3483"/>
    <lineage>
        <taxon>Eukaryota</taxon>
        <taxon>Viridiplantae</taxon>
        <taxon>Streptophyta</taxon>
        <taxon>Embryophyta</taxon>
        <taxon>Tracheophyta</taxon>
        <taxon>Spermatophyta</taxon>
        <taxon>Magnoliopsida</taxon>
        <taxon>eudicotyledons</taxon>
        <taxon>Gunneridae</taxon>
        <taxon>Pentapetalae</taxon>
        <taxon>rosids</taxon>
        <taxon>fabids</taxon>
        <taxon>Rosales</taxon>
        <taxon>Cannabaceae</taxon>
        <taxon>Cannabis</taxon>
    </lineage>
</organism>
<reference evidence="1" key="2">
    <citation type="submission" date="2021-03" db="UniProtKB">
        <authorList>
            <consortium name="EnsemblPlants"/>
        </authorList>
    </citation>
    <scope>IDENTIFICATION</scope>
</reference>
<name>A0A803PA17_CANSA</name>
<dbReference type="EnsemblPlants" id="evm.model.03.702">
    <property type="protein sequence ID" value="cds.evm.model.03.702"/>
    <property type="gene ID" value="evm.TU.03.702"/>
</dbReference>
<dbReference type="Gramene" id="evm.model.03.702">
    <property type="protein sequence ID" value="cds.evm.model.03.702"/>
    <property type="gene ID" value="evm.TU.03.702"/>
</dbReference>
<reference evidence="1" key="1">
    <citation type="submission" date="2018-11" db="EMBL/GenBank/DDBJ databases">
        <authorList>
            <person name="Grassa J C."/>
        </authorList>
    </citation>
    <scope>NUCLEOTIDE SEQUENCE [LARGE SCALE GENOMIC DNA]</scope>
</reference>
<keyword evidence="2" id="KW-1185">Reference proteome</keyword>
<accession>A0A803PA17</accession>
<protein>
    <submittedName>
        <fullName evidence="1">Uncharacterized protein</fullName>
    </submittedName>
</protein>
<dbReference type="Proteomes" id="UP000596661">
    <property type="component" value="Chromosome 3"/>
</dbReference>
<dbReference type="AlphaFoldDB" id="A0A803PA17"/>
<evidence type="ECO:0000313" key="2">
    <source>
        <dbReference type="Proteomes" id="UP000596661"/>
    </source>
</evidence>
<evidence type="ECO:0000313" key="1">
    <source>
        <dbReference type="EnsemblPlants" id="cds.evm.model.03.702"/>
    </source>
</evidence>
<sequence length="216" mass="24266">MLGGDEVRCFSSSTMATAFFFLLIWPSSPRVWGEGKLDVPGRWTKAEDPIAKTLGATTQKRKEVTFLPFRGLFLKSSSLFTRGQSVGFGFPGEFPMTSLWQLYLIQGFFTPVSRAPFASWPRLPLDALPPLSSLQGLSPLHRFRPASLLRFSFSLANGPLGQEGLRASSQEEDPPGNFPCVPKNRSAMVDYVLERRRPKKKLKIMQVKKNLQKEKQ</sequence>
<proteinExistence type="predicted"/>
<dbReference type="EMBL" id="UZAU01000264">
    <property type="status" value="NOT_ANNOTATED_CDS"/>
    <property type="molecule type" value="Genomic_DNA"/>
</dbReference>